<dbReference type="InterPro" id="IPR051465">
    <property type="entry name" value="Cell_Envelope_Struct_Comp"/>
</dbReference>
<dbReference type="STRING" id="1120995.SAMN02745245_00870"/>
<keyword evidence="3" id="KW-1185">Reference proteome</keyword>
<reference evidence="2 3" key="1">
    <citation type="submission" date="2016-11" db="EMBL/GenBank/DDBJ databases">
        <authorList>
            <person name="Jaros S."/>
            <person name="Januszkiewicz K."/>
            <person name="Wedrychowicz H."/>
        </authorList>
    </citation>
    <scope>NUCLEOTIDE SEQUENCE [LARGE SCALE GENOMIC DNA]</scope>
    <source>
        <strain evidence="2 3">DSM 21120</strain>
    </source>
</reference>
<dbReference type="Pfam" id="PF17936">
    <property type="entry name" value="Big_6"/>
    <property type="match status" value="1"/>
</dbReference>
<dbReference type="InterPro" id="IPR001119">
    <property type="entry name" value="SLH_dom"/>
</dbReference>
<dbReference type="Pfam" id="PF00395">
    <property type="entry name" value="SLH"/>
    <property type="match status" value="2"/>
</dbReference>
<feature type="domain" description="SLH" evidence="1">
    <location>
        <begin position="441"/>
        <end position="500"/>
    </location>
</feature>
<feature type="domain" description="SLH" evidence="1">
    <location>
        <begin position="377"/>
        <end position="440"/>
    </location>
</feature>
<dbReference type="OrthoDB" id="1698971at2"/>
<evidence type="ECO:0000313" key="3">
    <source>
        <dbReference type="Proteomes" id="UP000184032"/>
    </source>
</evidence>
<protein>
    <submittedName>
        <fullName evidence="2">S-layer homology domain-containing protein</fullName>
    </submittedName>
</protein>
<name>A0A1M5R931_9FIRM</name>
<dbReference type="PANTHER" id="PTHR43308">
    <property type="entry name" value="OUTER MEMBRANE PROTEIN ALPHA-RELATED"/>
    <property type="match status" value="1"/>
</dbReference>
<gene>
    <name evidence="2" type="ORF">SAMN02745245_00870</name>
</gene>
<dbReference type="InterPro" id="IPR041498">
    <property type="entry name" value="Big_6"/>
</dbReference>
<dbReference type="Proteomes" id="UP000184032">
    <property type="component" value="Unassembled WGS sequence"/>
</dbReference>
<accession>A0A1M5R931</accession>
<evidence type="ECO:0000313" key="2">
    <source>
        <dbReference type="EMBL" id="SHH22854.1"/>
    </source>
</evidence>
<organism evidence="2 3">
    <name type="scientific">Anaerosphaera aminiphila DSM 21120</name>
    <dbReference type="NCBI Taxonomy" id="1120995"/>
    <lineage>
        <taxon>Bacteria</taxon>
        <taxon>Bacillati</taxon>
        <taxon>Bacillota</taxon>
        <taxon>Tissierellia</taxon>
        <taxon>Tissierellales</taxon>
        <taxon>Peptoniphilaceae</taxon>
        <taxon>Anaerosphaera</taxon>
    </lineage>
</organism>
<dbReference type="Gene3D" id="2.60.40.740">
    <property type="match status" value="1"/>
</dbReference>
<evidence type="ECO:0000259" key="1">
    <source>
        <dbReference type="PROSITE" id="PS51272"/>
    </source>
</evidence>
<dbReference type="RefSeq" id="WP_073184096.1">
    <property type="nucleotide sequence ID" value="NZ_FQXI01000004.1"/>
</dbReference>
<dbReference type="AlphaFoldDB" id="A0A1M5R931"/>
<dbReference type="PROSITE" id="PS51272">
    <property type="entry name" value="SLH"/>
    <property type="match status" value="2"/>
</dbReference>
<sequence>MLKRTGKIFAVLCLIVTLFVGKVYAKEDIQVVFEQPAIYSASAGDILNYKLNISLPDNYENDYRSFAITVLMDSNLQVTEKNLSGVELKTGKIDLSLTNVKKNTQDLVTLSVNDTASLNGVKELSVNIKAKVKNNIKGEDALKNSFVLTYVDKTGNENSGQTNLESNTKTQDGDMTVYSIYNNSTVVTGKTEKSAKVKVFKGTEVLGEATSDTEGNFKVTIKPQEVGTELNIVGYFKKDKEDKTASSIILVKDVKDSYDTEPLIDDGMKTTVDEDMEVLNDYYSMAKSMNISNVDKEDAARITAAIANAQYIKIKSDVVQSEISDAIEKLNIGIKEIRVPIMNGRAKDKFGPKEEMKRSEVASVFAKIYAGEESTGTYSSFKDVKQTAWYADAVGFMEKNEFIAGYKDGEFKPDKSITRAEFASVLVKVADLERESSAVIFKDIKSNFWGKDAIDIVTSNGLMNGRSKDKFAPNEPINRAEVATVLNKLLDREPNKEFIDKYSKNPFKDVAKTFWAYYEIMEVTGN</sequence>
<dbReference type="EMBL" id="FQXI01000004">
    <property type="protein sequence ID" value="SHH22854.1"/>
    <property type="molecule type" value="Genomic_DNA"/>
</dbReference>
<proteinExistence type="predicted"/>
<dbReference type="PANTHER" id="PTHR43308:SF5">
    <property type="entry name" value="S-LAYER PROTEIN _ PEPTIDOGLYCAN ENDO-BETA-N-ACETYLGLUCOSAMINIDASE"/>
    <property type="match status" value="1"/>
</dbReference>